<keyword evidence="3" id="KW-1185">Reference proteome</keyword>
<accession>A0ABP8EJ47</accession>
<dbReference type="Proteomes" id="UP001501586">
    <property type="component" value="Unassembled WGS sequence"/>
</dbReference>
<evidence type="ECO:0000313" key="3">
    <source>
        <dbReference type="Proteomes" id="UP001501586"/>
    </source>
</evidence>
<proteinExistence type="predicted"/>
<comment type="caution">
    <text evidence="2">The sequence shown here is derived from an EMBL/GenBank/DDBJ whole genome shotgun (WGS) entry which is preliminary data.</text>
</comment>
<organism evidence="2 3">
    <name type="scientific">Brevibacterium daeguense</name>
    <dbReference type="NCBI Taxonomy" id="909936"/>
    <lineage>
        <taxon>Bacteria</taxon>
        <taxon>Bacillati</taxon>
        <taxon>Actinomycetota</taxon>
        <taxon>Actinomycetes</taxon>
        <taxon>Micrococcales</taxon>
        <taxon>Brevibacteriaceae</taxon>
        <taxon>Brevibacterium</taxon>
    </lineage>
</organism>
<sequence>MVGHLHRRSFADGDSSDVEPWRSDSFPIVKIWSSTAAPRSHRSVRQDTISRLNADVIGSLVRREADSWIRW</sequence>
<feature type="region of interest" description="Disordered" evidence="1">
    <location>
        <begin position="1"/>
        <end position="22"/>
    </location>
</feature>
<evidence type="ECO:0000256" key="1">
    <source>
        <dbReference type="SAM" id="MobiDB-lite"/>
    </source>
</evidence>
<protein>
    <submittedName>
        <fullName evidence="2">Uncharacterized protein</fullName>
    </submittedName>
</protein>
<dbReference type="EMBL" id="BAABAZ010000005">
    <property type="protein sequence ID" value="GAA4283993.1"/>
    <property type="molecule type" value="Genomic_DNA"/>
</dbReference>
<name>A0ABP8EJ47_9MICO</name>
<reference evidence="3" key="1">
    <citation type="journal article" date="2019" name="Int. J. Syst. Evol. Microbiol.">
        <title>The Global Catalogue of Microorganisms (GCM) 10K type strain sequencing project: providing services to taxonomists for standard genome sequencing and annotation.</title>
        <authorList>
            <consortium name="The Broad Institute Genomics Platform"/>
            <consortium name="The Broad Institute Genome Sequencing Center for Infectious Disease"/>
            <person name="Wu L."/>
            <person name="Ma J."/>
        </authorList>
    </citation>
    <scope>NUCLEOTIDE SEQUENCE [LARGE SCALE GENOMIC DNA]</scope>
    <source>
        <strain evidence="3">JCM 17458</strain>
    </source>
</reference>
<evidence type="ECO:0000313" key="2">
    <source>
        <dbReference type="EMBL" id="GAA4283993.1"/>
    </source>
</evidence>
<gene>
    <name evidence="2" type="ORF">GCM10022261_15240</name>
</gene>